<keyword evidence="2" id="KW-1185">Reference proteome</keyword>
<evidence type="ECO:0000313" key="2">
    <source>
        <dbReference type="Proteomes" id="UP000030748"/>
    </source>
</evidence>
<evidence type="ECO:0008006" key="3">
    <source>
        <dbReference type="Google" id="ProtNLM"/>
    </source>
</evidence>
<dbReference type="EMBL" id="KI630172">
    <property type="protein sequence ID" value="EYU45824.1"/>
    <property type="molecule type" value="Genomic_DNA"/>
</dbReference>
<dbReference type="SUPFAM" id="SSF81383">
    <property type="entry name" value="F-box domain"/>
    <property type="match status" value="1"/>
</dbReference>
<organism evidence="1 2">
    <name type="scientific">Erythranthe guttata</name>
    <name type="common">Yellow monkey flower</name>
    <name type="synonym">Mimulus guttatus</name>
    <dbReference type="NCBI Taxonomy" id="4155"/>
    <lineage>
        <taxon>Eukaryota</taxon>
        <taxon>Viridiplantae</taxon>
        <taxon>Streptophyta</taxon>
        <taxon>Embryophyta</taxon>
        <taxon>Tracheophyta</taxon>
        <taxon>Spermatophyta</taxon>
        <taxon>Magnoliopsida</taxon>
        <taxon>eudicotyledons</taxon>
        <taxon>Gunneridae</taxon>
        <taxon>Pentapetalae</taxon>
        <taxon>asterids</taxon>
        <taxon>lamiids</taxon>
        <taxon>Lamiales</taxon>
        <taxon>Phrymaceae</taxon>
        <taxon>Erythranthe</taxon>
    </lineage>
</organism>
<feature type="non-terminal residue" evidence="1">
    <location>
        <position position="100"/>
    </location>
</feature>
<evidence type="ECO:0000313" key="1">
    <source>
        <dbReference type="EMBL" id="EYU45824.1"/>
    </source>
</evidence>
<dbReference type="Proteomes" id="UP000030748">
    <property type="component" value="Unassembled WGS sequence"/>
</dbReference>
<protein>
    <recommendedName>
        <fullName evidence="3">F-box domain-containing protein</fullName>
    </recommendedName>
</protein>
<accession>A0A022S0H2</accession>
<reference evidence="1 2" key="1">
    <citation type="journal article" date="2013" name="Proc. Natl. Acad. Sci. U.S.A.">
        <title>Fine-scale variation in meiotic recombination in Mimulus inferred from population shotgun sequencing.</title>
        <authorList>
            <person name="Hellsten U."/>
            <person name="Wright K.M."/>
            <person name="Jenkins J."/>
            <person name="Shu S."/>
            <person name="Yuan Y."/>
            <person name="Wessler S.R."/>
            <person name="Schmutz J."/>
            <person name="Willis J.H."/>
            <person name="Rokhsar D.S."/>
        </authorList>
    </citation>
    <scope>NUCLEOTIDE SEQUENCE [LARGE SCALE GENOMIC DNA]</scope>
    <source>
        <strain evidence="2">cv. DUN x IM62</strain>
    </source>
</reference>
<name>A0A022S0H2_ERYGU</name>
<dbReference type="InterPro" id="IPR036047">
    <property type="entry name" value="F-box-like_dom_sf"/>
</dbReference>
<proteinExistence type="predicted"/>
<sequence length="100" mass="11879">MLKSPSVKSLLRFKKDCKSWNTMISDPAFIRKHLKKWKNALNTNNLFLSKFKNPCRTSKGEYSLHLRHYSMRMQHRATREGISVLHKKARVVESVYTKRD</sequence>
<dbReference type="AlphaFoldDB" id="A0A022S0H2"/>
<gene>
    <name evidence="1" type="ORF">MIMGU_mgv1a026658mg</name>
</gene>